<dbReference type="SUPFAM" id="SSF48264">
    <property type="entry name" value="Cytochrome P450"/>
    <property type="match status" value="1"/>
</dbReference>
<keyword evidence="3 8" id="KW-0349">Heme</keyword>
<dbReference type="PANTHER" id="PTHR47944:SF19">
    <property type="entry name" value="CYTOCHROME P450 77A4"/>
    <property type="match status" value="1"/>
</dbReference>
<dbReference type="CDD" id="cd11075">
    <property type="entry name" value="CYP77_89"/>
    <property type="match status" value="1"/>
</dbReference>
<dbReference type="PROSITE" id="PS00086">
    <property type="entry name" value="CYTOCHROME_P450"/>
    <property type="match status" value="1"/>
</dbReference>
<evidence type="ECO:0000256" key="1">
    <source>
        <dbReference type="ARBA" id="ARBA00001971"/>
    </source>
</evidence>
<sequence length="509" mass="57963">MASFSSSSTFFLIAFFLSGLIFFLTRKLIKNRPKLPPGPPGWPIVGNLFQVALSRKPFFEYIEDQRRIYGPIFTLKMGTTTMVVLSDSNLVHEALIKTGAVFADRPRENPTRIIFSCNKFSVNSAVYGPLWRTLRRNMVENMLSSGKVKEFHGVREKAMEKFVKRLRDEAKANNGVVSVLKNARFAVFWILLTMCFGFEMEEETVEKMDEILKSVLITLEPRIDDYFPILTPFFSREKSRANLVRKKQVEFVIELINRRRRAMENPASDGTATSFSYLDTLFDLKIDGRGGGGKSSATDEELVTLCSEFLNGGTDTTATVIEWGMAELIGNPEVQRKVVEEIKETVGERKVEEKDIEKMVYLKAVVKEVLRKHPPTFFVLTHSVTEPAKLAGYDIPKDTNVEFFLPAIGRDPKLWKNPEKFEPERFYSGKEEADITGVTGVRMMPFGVGRRICPGLGLATVHIHLMLARMLQEFEWTAYPPSISVDFSWKMEFTIVMKNPLRAIVKSRV</sequence>
<keyword evidence="9" id="KW-0472">Membrane</keyword>
<dbReference type="Gene3D" id="1.10.630.10">
    <property type="entry name" value="Cytochrome P450"/>
    <property type="match status" value="1"/>
</dbReference>
<evidence type="ECO:0000256" key="5">
    <source>
        <dbReference type="ARBA" id="ARBA00023002"/>
    </source>
</evidence>
<evidence type="ECO:0000313" key="10">
    <source>
        <dbReference type="EMBL" id="CAK9316982.1"/>
    </source>
</evidence>
<evidence type="ECO:0000256" key="4">
    <source>
        <dbReference type="ARBA" id="ARBA00022723"/>
    </source>
</evidence>
<dbReference type="PRINTS" id="PR00385">
    <property type="entry name" value="P450"/>
</dbReference>
<keyword evidence="9" id="KW-0812">Transmembrane</keyword>
<evidence type="ECO:0000256" key="8">
    <source>
        <dbReference type="RuleBase" id="RU000461"/>
    </source>
</evidence>
<evidence type="ECO:0000256" key="3">
    <source>
        <dbReference type="ARBA" id="ARBA00022617"/>
    </source>
</evidence>
<dbReference type="EMBL" id="OZ021737">
    <property type="protein sequence ID" value="CAK9316982.1"/>
    <property type="molecule type" value="Genomic_DNA"/>
</dbReference>
<evidence type="ECO:0000256" key="6">
    <source>
        <dbReference type="ARBA" id="ARBA00023004"/>
    </source>
</evidence>
<dbReference type="Proteomes" id="UP001642487">
    <property type="component" value="Chromosome 3"/>
</dbReference>
<dbReference type="InterPro" id="IPR002401">
    <property type="entry name" value="Cyt_P450_E_grp-I"/>
</dbReference>
<protein>
    <recommendedName>
        <fullName evidence="12">Cytochrome P450</fullName>
    </recommendedName>
</protein>
<keyword evidence="7 8" id="KW-0503">Monooxygenase</keyword>
<gene>
    <name evidence="10" type="ORF">CITCOLO1_LOCUS8868</name>
</gene>
<organism evidence="10 11">
    <name type="scientific">Citrullus colocynthis</name>
    <name type="common">colocynth</name>
    <dbReference type="NCBI Taxonomy" id="252529"/>
    <lineage>
        <taxon>Eukaryota</taxon>
        <taxon>Viridiplantae</taxon>
        <taxon>Streptophyta</taxon>
        <taxon>Embryophyta</taxon>
        <taxon>Tracheophyta</taxon>
        <taxon>Spermatophyta</taxon>
        <taxon>Magnoliopsida</taxon>
        <taxon>eudicotyledons</taxon>
        <taxon>Gunneridae</taxon>
        <taxon>Pentapetalae</taxon>
        <taxon>rosids</taxon>
        <taxon>fabids</taxon>
        <taxon>Cucurbitales</taxon>
        <taxon>Cucurbitaceae</taxon>
        <taxon>Benincaseae</taxon>
        <taxon>Citrullus</taxon>
    </lineage>
</organism>
<feature type="transmembrane region" description="Helical" evidence="9">
    <location>
        <begin position="6"/>
        <end position="25"/>
    </location>
</feature>
<dbReference type="InterPro" id="IPR036396">
    <property type="entry name" value="Cyt_P450_sf"/>
</dbReference>
<dbReference type="Pfam" id="PF00067">
    <property type="entry name" value="p450"/>
    <property type="match status" value="1"/>
</dbReference>
<keyword evidence="5 8" id="KW-0560">Oxidoreductase</keyword>
<dbReference type="InterPro" id="IPR001128">
    <property type="entry name" value="Cyt_P450"/>
</dbReference>
<keyword evidence="6 8" id="KW-0408">Iron</keyword>
<comment type="cofactor">
    <cofactor evidence="1">
        <name>heme</name>
        <dbReference type="ChEBI" id="CHEBI:30413"/>
    </cofactor>
</comment>
<name>A0ABP0Y931_9ROSI</name>
<dbReference type="PRINTS" id="PR00463">
    <property type="entry name" value="EP450I"/>
</dbReference>
<evidence type="ECO:0000256" key="9">
    <source>
        <dbReference type="SAM" id="Phobius"/>
    </source>
</evidence>
<accession>A0ABP0Y931</accession>
<reference evidence="10 11" key="1">
    <citation type="submission" date="2024-03" db="EMBL/GenBank/DDBJ databases">
        <authorList>
            <person name="Gkanogiannis A."/>
            <person name="Becerra Lopez-Lavalle L."/>
        </authorList>
    </citation>
    <scope>NUCLEOTIDE SEQUENCE [LARGE SCALE GENOMIC DNA]</scope>
</reference>
<evidence type="ECO:0000256" key="7">
    <source>
        <dbReference type="ARBA" id="ARBA00023033"/>
    </source>
</evidence>
<keyword evidence="11" id="KW-1185">Reference proteome</keyword>
<evidence type="ECO:0000313" key="11">
    <source>
        <dbReference type="Proteomes" id="UP001642487"/>
    </source>
</evidence>
<evidence type="ECO:0000256" key="2">
    <source>
        <dbReference type="ARBA" id="ARBA00010617"/>
    </source>
</evidence>
<proteinExistence type="inferred from homology"/>
<dbReference type="InterPro" id="IPR017972">
    <property type="entry name" value="Cyt_P450_CS"/>
</dbReference>
<keyword evidence="9" id="KW-1133">Transmembrane helix</keyword>
<dbReference type="PANTHER" id="PTHR47944">
    <property type="entry name" value="CYTOCHROME P450 98A9"/>
    <property type="match status" value="1"/>
</dbReference>
<comment type="similarity">
    <text evidence="2 8">Belongs to the cytochrome P450 family.</text>
</comment>
<keyword evidence="4 8" id="KW-0479">Metal-binding</keyword>
<evidence type="ECO:0008006" key="12">
    <source>
        <dbReference type="Google" id="ProtNLM"/>
    </source>
</evidence>